<reference evidence="3" key="1">
    <citation type="journal article" date="2020" name="Stud. Mycol.">
        <title>101 Dothideomycetes genomes: a test case for predicting lifestyles and emergence of pathogens.</title>
        <authorList>
            <person name="Haridas S."/>
            <person name="Albert R."/>
            <person name="Binder M."/>
            <person name="Bloem J."/>
            <person name="Labutti K."/>
            <person name="Salamov A."/>
            <person name="Andreopoulos B."/>
            <person name="Baker S."/>
            <person name="Barry K."/>
            <person name="Bills G."/>
            <person name="Bluhm B."/>
            <person name="Cannon C."/>
            <person name="Castanera R."/>
            <person name="Culley D."/>
            <person name="Daum C."/>
            <person name="Ezra D."/>
            <person name="Gonzalez J."/>
            <person name="Henrissat B."/>
            <person name="Kuo A."/>
            <person name="Liang C."/>
            <person name="Lipzen A."/>
            <person name="Lutzoni F."/>
            <person name="Magnuson J."/>
            <person name="Mondo S."/>
            <person name="Nolan M."/>
            <person name="Ohm R."/>
            <person name="Pangilinan J."/>
            <person name="Park H.-J."/>
            <person name="Ramirez L."/>
            <person name="Alfaro M."/>
            <person name="Sun H."/>
            <person name="Tritt A."/>
            <person name="Yoshinaga Y."/>
            <person name="Zwiers L.-H."/>
            <person name="Turgeon B."/>
            <person name="Goodwin S."/>
            <person name="Spatafora J."/>
            <person name="Crous P."/>
            <person name="Grigoriev I."/>
        </authorList>
    </citation>
    <scope>NUCLEOTIDE SEQUENCE</scope>
    <source>
        <strain evidence="3">CBS 480.64</strain>
    </source>
</reference>
<dbReference type="EMBL" id="MU006009">
    <property type="protein sequence ID" value="KAF2858499.1"/>
    <property type="molecule type" value="Genomic_DNA"/>
</dbReference>
<keyword evidence="4" id="KW-1185">Reference proteome</keyword>
<evidence type="ECO:0000256" key="1">
    <source>
        <dbReference type="ARBA" id="ARBA00022574"/>
    </source>
</evidence>
<dbReference type="GO" id="GO:0080008">
    <property type="term" value="C:Cul4-RING E3 ubiquitin ligase complex"/>
    <property type="evidence" value="ECO:0007669"/>
    <property type="project" value="TreeGrafter"/>
</dbReference>
<sequence length="434" mass="49561">MAPHLPGFYFDEEKQKYFRIQANHQVPPNAKYSRSNVRYERHEDAKRQRIYRTEAKRAKQKVRRSKWFSPNTLDGDYLLREAGQRPPVADQIGRESEIFSKTYCEHLKTGFHGTKLGDVVQGERGLLYCINVKDWSMLGSYVPEPTDPVLPPDRMLSYHPIAYTRSDFVGLHLTAQNQMIAVARGESNESHIFLGQGDLHHNHQSVSHVRLSLGSNTYMWASDLKQDDLVISGSEKLYLFDVREGSLVRWTSLEDESRAVSWLDEHTVAYGHLFSGGVSRHGVGLWDVRSESATVQRFRMKLPATGICTPTKGVPQLLVADNKTVSLYDTRMHGQPLTTFTHQHQGPLARMDVLDDTVLAALDERNIVCLYNLRNGRALCELSVGPRLPLITSLHWFDNGQLPELRACHEIDLHRWTFGHSRRSVQNSSISFEE</sequence>
<protein>
    <recommendedName>
        <fullName evidence="5">WD40 repeat-like protein</fullName>
    </recommendedName>
</protein>
<keyword evidence="1" id="KW-0853">WD repeat</keyword>
<dbReference type="InterPro" id="IPR052254">
    <property type="entry name" value="CUL4-DDB1_E3_ligase_receptor"/>
</dbReference>
<evidence type="ECO:0000313" key="3">
    <source>
        <dbReference type="EMBL" id="KAF2858499.1"/>
    </source>
</evidence>
<dbReference type="InterPro" id="IPR036322">
    <property type="entry name" value="WD40_repeat_dom_sf"/>
</dbReference>
<evidence type="ECO:0000313" key="4">
    <source>
        <dbReference type="Proteomes" id="UP000799421"/>
    </source>
</evidence>
<dbReference type="SUPFAM" id="SSF50978">
    <property type="entry name" value="WD40 repeat-like"/>
    <property type="match status" value="1"/>
</dbReference>
<proteinExistence type="predicted"/>
<organism evidence="3 4">
    <name type="scientific">Piedraia hortae CBS 480.64</name>
    <dbReference type="NCBI Taxonomy" id="1314780"/>
    <lineage>
        <taxon>Eukaryota</taxon>
        <taxon>Fungi</taxon>
        <taxon>Dikarya</taxon>
        <taxon>Ascomycota</taxon>
        <taxon>Pezizomycotina</taxon>
        <taxon>Dothideomycetes</taxon>
        <taxon>Dothideomycetidae</taxon>
        <taxon>Capnodiales</taxon>
        <taxon>Piedraiaceae</taxon>
        <taxon>Piedraia</taxon>
    </lineage>
</organism>
<dbReference type="AlphaFoldDB" id="A0A6A7BUU7"/>
<gene>
    <name evidence="3" type="ORF">K470DRAFT_259796</name>
</gene>
<evidence type="ECO:0008006" key="5">
    <source>
        <dbReference type="Google" id="ProtNLM"/>
    </source>
</evidence>
<dbReference type="OrthoDB" id="128867at2759"/>
<keyword evidence="2" id="KW-0677">Repeat</keyword>
<dbReference type="PANTHER" id="PTHR44472:SF1">
    <property type="entry name" value="DDB1 AND CUL4 ASSOCIATED FACTOR 4"/>
    <property type="match status" value="1"/>
</dbReference>
<dbReference type="PANTHER" id="PTHR44472">
    <property type="entry name" value="DDB1- AND CUL4-ASSOCIATED FACTOR 4-RELATED"/>
    <property type="match status" value="1"/>
</dbReference>
<name>A0A6A7BUU7_9PEZI</name>
<dbReference type="InterPro" id="IPR015943">
    <property type="entry name" value="WD40/YVTN_repeat-like_dom_sf"/>
</dbReference>
<evidence type="ECO:0000256" key="2">
    <source>
        <dbReference type="ARBA" id="ARBA00022737"/>
    </source>
</evidence>
<accession>A0A6A7BUU7</accession>
<dbReference type="Proteomes" id="UP000799421">
    <property type="component" value="Unassembled WGS sequence"/>
</dbReference>
<dbReference type="Gene3D" id="2.130.10.10">
    <property type="entry name" value="YVTN repeat-like/Quinoprotein amine dehydrogenase"/>
    <property type="match status" value="1"/>
</dbReference>